<evidence type="ECO:0000313" key="7">
    <source>
        <dbReference type="Proteomes" id="UP000237271"/>
    </source>
</evidence>
<organism evidence="6 7">
    <name type="scientific">Phytophthora palmivora</name>
    <dbReference type="NCBI Taxonomy" id="4796"/>
    <lineage>
        <taxon>Eukaryota</taxon>
        <taxon>Sar</taxon>
        <taxon>Stramenopiles</taxon>
        <taxon>Oomycota</taxon>
        <taxon>Peronosporomycetes</taxon>
        <taxon>Peronosporales</taxon>
        <taxon>Peronosporaceae</taxon>
        <taxon>Phytophthora</taxon>
    </lineage>
</organism>
<proteinExistence type="inferred from homology"/>
<gene>
    <name evidence="6" type="ORF">PHPALM_28847</name>
</gene>
<evidence type="ECO:0000256" key="3">
    <source>
        <dbReference type="ARBA" id="ARBA00022525"/>
    </source>
</evidence>
<comment type="caution">
    <text evidence="6">The sequence shown here is derived from an EMBL/GenBank/DDBJ whole genome shotgun (WGS) entry which is preliminary data.</text>
</comment>
<name>A0A2P4X921_9STRA</name>
<dbReference type="OrthoDB" id="140995at2759"/>
<dbReference type="GO" id="GO:0005576">
    <property type="term" value="C:extracellular region"/>
    <property type="evidence" value="ECO:0007669"/>
    <property type="project" value="UniProtKB-SubCell"/>
</dbReference>
<sequence length="134" mass="15212">MRVHYLLLIVAVVLHASPDVAFAKLSTVASVEGHPQPNSSVDNSKRFLRWHKRIEDEDSKNYAEKEERGKVAAMSTIDEKLEHWLTTGKSPGMVERLKLPKHGYSGNDLDDLAKKYGIMYRKKYGLNNGKPFTD</sequence>
<feature type="chain" id="PRO_5028512448" description="RxLR effector protein" evidence="5">
    <location>
        <begin position="24"/>
        <end position="134"/>
    </location>
</feature>
<evidence type="ECO:0000256" key="2">
    <source>
        <dbReference type="ARBA" id="ARBA00010400"/>
    </source>
</evidence>
<comment type="domain">
    <text evidence="5">The RxLR-dEER motif acts to carry the protein into the host cell cytoplasm through binding to cell surface phosphatidylinositol-3-phosphate.</text>
</comment>
<dbReference type="AlphaFoldDB" id="A0A2P4X921"/>
<dbReference type="InterPro" id="IPR031825">
    <property type="entry name" value="RXLR"/>
</dbReference>
<comment type="function">
    <text evidence="5">Effector that suppresses plant defense responses during pathogen infection.</text>
</comment>
<keyword evidence="3 5" id="KW-0964">Secreted</keyword>
<evidence type="ECO:0000256" key="5">
    <source>
        <dbReference type="RuleBase" id="RU367124"/>
    </source>
</evidence>
<dbReference type="Pfam" id="PF16810">
    <property type="entry name" value="RXLR"/>
    <property type="match status" value="1"/>
</dbReference>
<evidence type="ECO:0000256" key="4">
    <source>
        <dbReference type="ARBA" id="ARBA00022729"/>
    </source>
</evidence>
<comment type="similarity">
    <text evidence="2 5">Belongs to the RxLR effector family.</text>
</comment>
<reference evidence="6 7" key="1">
    <citation type="journal article" date="2017" name="Genome Biol. Evol.">
        <title>Phytophthora megakarya and P. palmivora, closely related causal agents of cacao black pod rot, underwent increases in genome sizes and gene numbers by different mechanisms.</title>
        <authorList>
            <person name="Ali S.S."/>
            <person name="Shao J."/>
            <person name="Lary D.J."/>
            <person name="Kronmiller B."/>
            <person name="Shen D."/>
            <person name="Strem M.D."/>
            <person name="Amoako-Attah I."/>
            <person name="Akrofi A.Y."/>
            <person name="Begoude B.A."/>
            <person name="Ten Hoopen G.M."/>
            <person name="Coulibaly K."/>
            <person name="Kebe B.I."/>
            <person name="Melnick R.L."/>
            <person name="Guiltinan M.J."/>
            <person name="Tyler B.M."/>
            <person name="Meinhardt L.W."/>
            <person name="Bailey B.A."/>
        </authorList>
    </citation>
    <scope>NUCLEOTIDE SEQUENCE [LARGE SCALE GENOMIC DNA]</scope>
    <source>
        <strain evidence="7">sbr112.9</strain>
    </source>
</reference>
<dbReference type="EMBL" id="NCKW01015684">
    <property type="protein sequence ID" value="POM62038.1"/>
    <property type="molecule type" value="Genomic_DNA"/>
</dbReference>
<protein>
    <recommendedName>
        <fullName evidence="5">RxLR effector protein</fullName>
    </recommendedName>
</protein>
<feature type="signal peptide" evidence="5">
    <location>
        <begin position="1"/>
        <end position="23"/>
    </location>
</feature>
<accession>A0A2P4X921</accession>
<keyword evidence="4 5" id="KW-0732">Signal</keyword>
<keyword evidence="7" id="KW-1185">Reference proteome</keyword>
<evidence type="ECO:0000256" key="1">
    <source>
        <dbReference type="ARBA" id="ARBA00004613"/>
    </source>
</evidence>
<comment type="subcellular location">
    <subcellularLocation>
        <location evidence="1 5">Secreted</location>
    </subcellularLocation>
</comment>
<dbReference type="Proteomes" id="UP000237271">
    <property type="component" value="Unassembled WGS sequence"/>
</dbReference>
<evidence type="ECO:0000313" key="6">
    <source>
        <dbReference type="EMBL" id="POM62038.1"/>
    </source>
</evidence>